<feature type="coiled-coil region" evidence="1">
    <location>
        <begin position="118"/>
        <end position="145"/>
    </location>
</feature>
<dbReference type="GO" id="GO:0005813">
    <property type="term" value="C:centrosome"/>
    <property type="evidence" value="ECO:0007669"/>
    <property type="project" value="TreeGrafter"/>
</dbReference>
<dbReference type="GO" id="GO:0090063">
    <property type="term" value="P:positive regulation of microtubule nucleation"/>
    <property type="evidence" value="ECO:0007669"/>
    <property type="project" value="TreeGrafter"/>
</dbReference>
<dbReference type="Proteomes" id="UP000694560">
    <property type="component" value="Unplaced"/>
</dbReference>
<dbReference type="Ensembl" id="ENSMCST00000014141.1">
    <property type="protein sequence ID" value="ENSMCSP00000013781.1"/>
    <property type="gene ID" value="ENSMCSG00000009748.1"/>
</dbReference>
<feature type="coiled-coil region" evidence="1">
    <location>
        <begin position="1"/>
        <end position="28"/>
    </location>
</feature>
<reference evidence="2" key="2">
    <citation type="submission" date="2025-09" db="UniProtKB">
        <authorList>
            <consortium name="Ensembl"/>
        </authorList>
    </citation>
    <scope>IDENTIFICATION</scope>
</reference>
<proteinExistence type="predicted"/>
<accession>A0A8C5TW97</accession>
<evidence type="ECO:0000313" key="2">
    <source>
        <dbReference type="Ensembl" id="ENSMCSP00000013781.1"/>
    </source>
</evidence>
<reference evidence="2" key="1">
    <citation type="submission" date="2025-08" db="UniProtKB">
        <authorList>
            <consortium name="Ensembl"/>
        </authorList>
    </citation>
    <scope>IDENTIFICATION</scope>
</reference>
<organism evidence="2 3">
    <name type="scientific">Malurus cyaneus samueli</name>
    <dbReference type="NCBI Taxonomy" id="2593467"/>
    <lineage>
        <taxon>Eukaryota</taxon>
        <taxon>Metazoa</taxon>
        <taxon>Chordata</taxon>
        <taxon>Craniata</taxon>
        <taxon>Vertebrata</taxon>
        <taxon>Euteleostomi</taxon>
        <taxon>Archelosauria</taxon>
        <taxon>Archosauria</taxon>
        <taxon>Dinosauria</taxon>
        <taxon>Saurischia</taxon>
        <taxon>Theropoda</taxon>
        <taxon>Coelurosauria</taxon>
        <taxon>Aves</taxon>
        <taxon>Neognathae</taxon>
        <taxon>Neoaves</taxon>
        <taxon>Telluraves</taxon>
        <taxon>Australaves</taxon>
        <taxon>Passeriformes</taxon>
        <taxon>Meliphagoidea</taxon>
        <taxon>Maluridae</taxon>
        <taxon>Malurus</taxon>
    </lineage>
</organism>
<keyword evidence="3" id="KW-1185">Reference proteome</keyword>
<evidence type="ECO:0000256" key="1">
    <source>
        <dbReference type="SAM" id="Coils"/>
    </source>
</evidence>
<sequence length="315" mass="34783">VAQGQKQCQELQDKLAASEATVRAQAEQLEKYPVLPSGEKYNSLIQAQARELSHLRQMLREGRGVSRSLAQHLRDALQSFEDLLRGTDIDYYLGQGFREQLAQGRQLADRLSDKLGHLHRLSRELQEKEKVIESLEVKLQERSESPGSTPFCRHGALQGLAELPGATNTHTLWDVPPPGQLLYGALPLGYPSSQKLTGMVCVGEYWGMPPAWGNWEETRHQNSCGTGLSVSLAVAGADLLEEHLVEIRNLRQRLEESICTNDRLREQLERRLASTGKASGTGLGGPQAQSHIIYSGSDVSCSRLLPISSSAGCWH</sequence>
<dbReference type="OrthoDB" id="10255000at2759"/>
<feature type="coiled-coil region" evidence="1">
    <location>
        <begin position="237"/>
        <end position="267"/>
    </location>
</feature>
<name>A0A8C5TW97_9PASS</name>
<protein>
    <recommendedName>
        <fullName evidence="4">Myomegalin</fullName>
    </recommendedName>
</protein>
<dbReference type="PANTHER" id="PTHR46501">
    <property type="entry name" value="MYOMEGALIN"/>
    <property type="match status" value="1"/>
</dbReference>
<dbReference type="GO" id="GO:1903358">
    <property type="term" value="P:regulation of Golgi organization"/>
    <property type="evidence" value="ECO:0007669"/>
    <property type="project" value="TreeGrafter"/>
</dbReference>
<evidence type="ECO:0008006" key="4">
    <source>
        <dbReference type="Google" id="ProtNLM"/>
    </source>
</evidence>
<dbReference type="GO" id="GO:0060090">
    <property type="term" value="F:molecular adaptor activity"/>
    <property type="evidence" value="ECO:0007669"/>
    <property type="project" value="TreeGrafter"/>
</dbReference>
<dbReference type="GO" id="GO:0007098">
    <property type="term" value="P:centrosome cycle"/>
    <property type="evidence" value="ECO:0007669"/>
    <property type="project" value="TreeGrafter"/>
</dbReference>
<dbReference type="AlphaFoldDB" id="A0A8C5TW97"/>
<keyword evidence="1" id="KW-0175">Coiled coil</keyword>
<dbReference type="InterPro" id="IPR052593">
    <property type="entry name" value="MT-associated_AKAP9-binding"/>
</dbReference>
<evidence type="ECO:0000313" key="3">
    <source>
        <dbReference type="Proteomes" id="UP000694560"/>
    </source>
</evidence>
<dbReference type="PANTHER" id="PTHR46501:SF2">
    <property type="entry name" value="MYOMEGALIN"/>
    <property type="match status" value="1"/>
</dbReference>
<dbReference type="GO" id="GO:0005794">
    <property type="term" value="C:Golgi apparatus"/>
    <property type="evidence" value="ECO:0007669"/>
    <property type="project" value="TreeGrafter"/>
</dbReference>